<dbReference type="OrthoDB" id="5322683at2759"/>
<proteinExistence type="inferred from homology"/>
<evidence type="ECO:0000256" key="8">
    <source>
        <dbReference type="RuleBase" id="RU366030"/>
    </source>
</evidence>
<dbReference type="FunFam" id="3.40.605.10:FF:000006">
    <property type="entry name" value="1-pyrroline-5-carboxylate dehydrogenase"/>
    <property type="match status" value="1"/>
</dbReference>
<accession>A0A9P6G387</accession>
<dbReference type="Gene3D" id="3.40.605.10">
    <property type="entry name" value="Aldehyde Dehydrogenase, Chain A, domain 1"/>
    <property type="match status" value="1"/>
</dbReference>
<dbReference type="InterPro" id="IPR015590">
    <property type="entry name" value="Aldehyde_DH_dom"/>
</dbReference>
<dbReference type="InterPro" id="IPR016162">
    <property type="entry name" value="Ald_DH_N"/>
</dbReference>
<dbReference type="EC" id="1.2.1.88" evidence="7"/>
<dbReference type="CDD" id="cd07123">
    <property type="entry name" value="ALDH_F4-17_P5CDH"/>
    <property type="match status" value="1"/>
</dbReference>
<evidence type="ECO:0000256" key="1">
    <source>
        <dbReference type="ARBA" id="ARBA00004786"/>
    </source>
</evidence>
<evidence type="ECO:0000256" key="3">
    <source>
        <dbReference type="ARBA" id="ARBA00023002"/>
    </source>
</evidence>
<dbReference type="EMBL" id="JAABOA010000186">
    <property type="protein sequence ID" value="KAF9585425.1"/>
    <property type="molecule type" value="Genomic_DNA"/>
</dbReference>
<dbReference type="Pfam" id="PF00171">
    <property type="entry name" value="Aldedh"/>
    <property type="match status" value="1"/>
</dbReference>
<comment type="pathway">
    <text evidence="1 7">Amino-acid degradation; L-proline degradation into L-glutamate; L-glutamate from L-proline: step 2/2.</text>
</comment>
<sequence>MSVPTANLASFKIPAVINEPMKSYAPNTAERAGLAAALKELRAQAPLDIPCVVNGKEVRTGIIDKQLMPHEKKTVLCNFHNADEALVAQAIDGALAAKLDWENTPFNDRAAIFLKAADLAATKYRYKIMAATMLGQGKNAWQAEIDAAAEMCDFWRFGVKFAEELYSVQPPQNSATTWNRTEYRPLEGFVFAVSPFNFTAIGGNLAGAPVLMGNVCVWKPAPAATYASYVTYEILREAGLPAGVIQFIPGPAPEVVGQLWKDIGNNIENYKSYPRIVGETGGKNFHMVHKTGNATSVVYNTIRSSFEYQGQKCSACSRCYFPDNLWPEIKAGLIEAHGRIKQGSVEDFTNFMGPVINQFSFDKIKSFIDWAKADPESEIIAGGAYDDSQGFFVQPTIIVTTNPKSKTMTEEIFGPVVTIYVYKAEEYEQTLHLVANSSAYALTGALFSQDRYATIQGANILRNAAGNFYINDKCTGAVVGQQPFGGGRASGTNDKAGSAAILSRFVSPRSIKETFVDLEDFVYPSNFA</sequence>
<dbReference type="InterPro" id="IPR005931">
    <property type="entry name" value="P5CDH/ALDH4A1"/>
</dbReference>
<dbReference type="Proteomes" id="UP000780801">
    <property type="component" value="Unassembled WGS sequence"/>
</dbReference>
<dbReference type="AlphaFoldDB" id="A0A9P6G387"/>
<feature type="domain" description="Aldehyde dehydrogenase" evidence="9">
    <location>
        <begin position="69"/>
        <end position="505"/>
    </location>
</feature>
<dbReference type="InterPro" id="IPR016161">
    <property type="entry name" value="Ald_DH/histidinol_DH"/>
</dbReference>
<gene>
    <name evidence="10" type="primary">PUT2</name>
    <name evidence="10" type="ORF">BGW38_002440</name>
</gene>
<evidence type="ECO:0000256" key="5">
    <source>
        <dbReference type="ARBA" id="ARBA00023062"/>
    </source>
</evidence>
<dbReference type="PANTHER" id="PTHR42862:SF1">
    <property type="entry name" value="DELTA-1-PYRROLINE-5-CARBOXYLATE DEHYDROGENASE 2, ISOFORM A-RELATED"/>
    <property type="match status" value="1"/>
</dbReference>
<dbReference type="Gene3D" id="3.40.309.10">
    <property type="entry name" value="Aldehyde Dehydrogenase, Chain A, domain 2"/>
    <property type="match status" value="1"/>
</dbReference>
<keyword evidence="5 7" id="KW-0642">Proline metabolism</keyword>
<keyword evidence="11" id="KW-1185">Reference proteome</keyword>
<evidence type="ECO:0000256" key="7">
    <source>
        <dbReference type="RuleBase" id="RU366016"/>
    </source>
</evidence>
<evidence type="ECO:0000313" key="10">
    <source>
        <dbReference type="EMBL" id="KAF9585425.1"/>
    </source>
</evidence>
<comment type="similarity">
    <text evidence="2 7">Belongs to the aldehyde dehydrogenase family.</text>
</comment>
<dbReference type="FunFam" id="3.40.309.10:FF:000005">
    <property type="entry name" value="1-pyrroline-5-carboxylate dehydrogenase 1"/>
    <property type="match status" value="1"/>
</dbReference>
<dbReference type="NCBIfam" id="TIGR01236">
    <property type="entry name" value="D1pyr5carbox1"/>
    <property type="match status" value="1"/>
</dbReference>
<dbReference type="InterPro" id="IPR016163">
    <property type="entry name" value="Ald_DH_C"/>
</dbReference>
<dbReference type="GO" id="GO:0005759">
    <property type="term" value="C:mitochondrial matrix"/>
    <property type="evidence" value="ECO:0007669"/>
    <property type="project" value="TreeGrafter"/>
</dbReference>
<comment type="catalytic activity">
    <reaction evidence="6 7">
        <text>L-glutamate 5-semialdehyde + NAD(+) + H2O = L-glutamate + NADH + 2 H(+)</text>
        <dbReference type="Rhea" id="RHEA:30235"/>
        <dbReference type="ChEBI" id="CHEBI:15377"/>
        <dbReference type="ChEBI" id="CHEBI:15378"/>
        <dbReference type="ChEBI" id="CHEBI:29985"/>
        <dbReference type="ChEBI" id="CHEBI:57540"/>
        <dbReference type="ChEBI" id="CHEBI:57945"/>
        <dbReference type="ChEBI" id="CHEBI:58066"/>
        <dbReference type="EC" id="1.2.1.88"/>
    </reaction>
</comment>
<evidence type="ECO:0000256" key="2">
    <source>
        <dbReference type="ARBA" id="ARBA00009986"/>
    </source>
</evidence>
<keyword evidence="3 7" id="KW-0560">Oxidoreductase</keyword>
<dbReference type="PROSITE" id="PS00070">
    <property type="entry name" value="ALDEHYDE_DEHYDR_CYS"/>
    <property type="match status" value="1"/>
</dbReference>
<protein>
    <recommendedName>
        <fullName evidence="7 8">Multifunctional fusion protein</fullName>
    </recommendedName>
    <domain>
        <recommendedName>
            <fullName evidence="8">Delta-1-pyrroline-5-carboxylate dehydrogenase</fullName>
            <shortName evidence="8">P5C dehydrogenase</shortName>
        </recommendedName>
        <alternativeName>
            <fullName evidence="7">L-glutamate gamma-semialdehyde dehydrogenase</fullName>
        </alternativeName>
    </domain>
    <domain>
        <recommendedName>
            <fullName evidence="7">L-glutamate gamma-semialdehyde dehydrogenase</fullName>
            <ecNumber evidence="7">1.2.1.88</ecNumber>
        </recommendedName>
    </domain>
</protein>
<dbReference type="GO" id="GO:0003842">
    <property type="term" value="F:L-glutamate gamma-semialdehyde dehydrogenase activity"/>
    <property type="evidence" value="ECO:0007669"/>
    <property type="project" value="UniProtKB-UniRule"/>
</dbReference>
<evidence type="ECO:0000256" key="4">
    <source>
        <dbReference type="ARBA" id="ARBA00023027"/>
    </source>
</evidence>
<evidence type="ECO:0000259" key="9">
    <source>
        <dbReference type="Pfam" id="PF00171"/>
    </source>
</evidence>
<dbReference type="SUPFAM" id="SSF53720">
    <property type="entry name" value="ALDH-like"/>
    <property type="match status" value="1"/>
</dbReference>
<dbReference type="InterPro" id="IPR016160">
    <property type="entry name" value="Ald_DH_CS_CYS"/>
</dbReference>
<dbReference type="GO" id="GO:0010133">
    <property type="term" value="P:L-proline catabolic process to L-glutamate"/>
    <property type="evidence" value="ECO:0007669"/>
    <property type="project" value="UniProtKB-UniRule"/>
</dbReference>
<evidence type="ECO:0000256" key="6">
    <source>
        <dbReference type="ARBA" id="ARBA00048142"/>
    </source>
</evidence>
<evidence type="ECO:0000313" key="11">
    <source>
        <dbReference type="Proteomes" id="UP000780801"/>
    </source>
</evidence>
<keyword evidence="4 7" id="KW-0520">NAD</keyword>
<reference evidence="10" key="1">
    <citation type="journal article" date="2020" name="Fungal Divers.">
        <title>Resolving the Mortierellaceae phylogeny through synthesis of multi-gene phylogenetics and phylogenomics.</title>
        <authorList>
            <person name="Vandepol N."/>
            <person name="Liber J."/>
            <person name="Desiro A."/>
            <person name="Na H."/>
            <person name="Kennedy M."/>
            <person name="Barry K."/>
            <person name="Grigoriev I.V."/>
            <person name="Miller A.N."/>
            <person name="O'Donnell K."/>
            <person name="Stajich J.E."/>
            <person name="Bonito G."/>
        </authorList>
    </citation>
    <scope>NUCLEOTIDE SEQUENCE</scope>
    <source>
        <strain evidence="10">KOD1015</strain>
    </source>
</reference>
<name>A0A9P6G387_9FUNG</name>
<organism evidence="10 11">
    <name type="scientific">Lunasporangiospora selenospora</name>
    <dbReference type="NCBI Taxonomy" id="979761"/>
    <lineage>
        <taxon>Eukaryota</taxon>
        <taxon>Fungi</taxon>
        <taxon>Fungi incertae sedis</taxon>
        <taxon>Mucoromycota</taxon>
        <taxon>Mortierellomycotina</taxon>
        <taxon>Mortierellomycetes</taxon>
        <taxon>Mortierellales</taxon>
        <taxon>Mortierellaceae</taxon>
        <taxon>Lunasporangiospora</taxon>
    </lineage>
</organism>
<dbReference type="InterPro" id="IPR050485">
    <property type="entry name" value="Proline_metab_enzyme"/>
</dbReference>
<dbReference type="PANTHER" id="PTHR42862">
    <property type="entry name" value="DELTA-1-PYRROLINE-5-CARBOXYLATE DEHYDROGENASE 1, ISOFORM A-RELATED"/>
    <property type="match status" value="1"/>
</dbReference>
<comment type="caution">
    <text evidence="10">The sequence shown here is derived from an EMBL/GenBank/DDBJ whole genome shotgun (WGS) entry which is preliminary data.</text>
</comment>